<proteinExistence type="predicted"/>
<evidence type="ECO:0000313" key="1">
    <source>
        <dbReference type="EMBL" id="KAF9647469.1"/>
    </source>
</evidence>
<organism evidence="1 2">
    <name type="scientific">Thelephora ganbajun</name>
    <name type="common">Ganba fungus</name>
    <dbReference type="NCBI Taxonomy" id="370292"/>
    <lineage>
        <taxon>Eukaryota</taxon>
        <taxon>Fungi</taxon>
        <taxon>Dikarya</taxon>
        <taxon>Basidiomycota</taxon>
        <taxon>Agaricomycotina</taxon>
        <taxon>Agaricomycetes</taxon>
        <taxon>Thelephorales</taxon>
        <taxon>Thelephoraceae</taxon>
        <taxon>Thelephora</taxon>
    </lineage>
</organism>
<comment type="caution">
    <text evidence="1">The sequence shown here is derived from an EMBL/GenBank/DDBJ whole genome shotgun (WGS) entry which is preliminary data.</text>
</comment>
<keyword evidence="2" id="KW-1185">Reference proteome</keyword>
<protein>
    <submittedName>
        <fullName evidence="1">Uncharacterized protein</fullName>
    </submittedName>
</protein>
<gene>
    <name evidence="1" type="ORF">BDM02DRAFT_3129745</name>
</gene>
<evidence type="ECO:0000313" key="2">
    <source>
        <dbReference type="Proteomes" id="UP000886501"/>
    </source>
</evidence>
<dbReference type="EMBL" id="MU118033">
    <property type="protein sequence ID" value="KAF9647469.1"/>
    <property type="molecule type" value="Genomic_DNA"/>
</dbReference>
<dbReference type="Proteomes" id="UP000886501">
    <property type="component" value="Unassembled WGS sequence"/>
</dbReference>
<sequence>MAKSTSVGRFLPVGDYKLVTADGRPIKPRRTWNSGFPSHLEPSAVPVTGRRERRAAPWFSGLWRRGGCLDSESPECVACEFGVPVPHSEEIPVALAVPGEQGGGICGEDAKQVKEITIFVCGCKWTDGGVRIGRSFPTAIEGKRWSLAPMQLPTLISTLSINTAGKSTGPQIYRETQSQRSVGRTRERGWLREYRSGNHGSVQLAVGIASAYPPEPQVEENSPRDCRGGTFSGFGDADAICGILGDLWVDAFDIKSADEGAKQTLPEKWETEVQKLMEWLDWSILDKCKSGCGPDAIFNRSPPRSTSIGTERNSEVNSSPHIFVKRRDRCAGLTVAYQDGSRAPSFAENITTIRSTLAIGLFMGNSSPRDRSVVVIYYPPRAHPFAPPSVPMCTLLSSQRVDSSHDLSSCHLHPRGILIREVTLWYEDYSTTGSGAARPEEVSTPRFETRSGVRDRPADTQWD</sequence>
<reference evidence="1" key="2">
    <citation type="journal article" date="2020" name="Nat. Commun.">
        <title>Large-scale genome sequencing of mycorrhizal fungi provides insights into the early evolution of symbiotic traits.</title>
        <authorList>
            <person name="Miyauchi S."/>
            <person name="Kiss E."/>
            <person name="Kuo A."/>
            <person name="Drula E."/>
            <person name="Kohler A."/>
            <person name="Sanchez-Garcia M."/>
            <person name="Morin E."/>
            <person name="Andreopoulos B."/>
            <person name="Barry K.W."/>
            <person name="Bonito G."/>
            <person name="Buee M."/>
            <person name="Carver A."/>
            <person name="Chen C."/>
            <person name="Cichocki N."/>
            <person name="Clum A."/>
            <person name="Culley D."/>
            <person name="Crous P.W."/>
            <person name="Fauchery L."/>
            <person name="Girlanda M."/>
            <person name="Hayes R.D."/>
            <person name="Keri Z."/>
            <person name="LaButti K."/>
            <person name="Lipzen A."/>
            <person name="Lombard V."/>
            <person name="Magnuson J."/>
            <person name="Maillard F."/>
            <person name="Murat C."/>
            <person name="Nolan M."/>
            <person name="Ohm R.A."/>
            <person name="Pangilinan J."/>
            <person name="Pereira M.F."/>
            <person name="Perotto S."/>
            <person name="Peter M."/>
            <person name="Pfister S."/>
            <person name="Riley R."/>
            <person name="Sitrit Y."/>
            <person name="Stielow J.B."/>
            <person name="Szollosi G."/>
            <person name="Zifcakova L."/>
            <person name="Stursova M."/>
            <person name="Spatafora J.W."/>
            <person name="Tedersoo L."/>
            <person name="Vaario L.M."/>
            <person name="Yamada A."/>
            <person name="Yan M."/>
            <person name="Wang P."/>
            <person name="Xu J."/>
            <person name="Bruns T."/>
            <person name="Baldrian P."/>
            <person name="Vilgalys R."/>
            <person name="Dunand C."/>
            <person name="Henrissat B."/>
            <person name="Grigoriev I.V."/>
            <person name="Hibbett D."/>
            <person name="Nagy L.G."/>
            <person name="Martin F.M."/>
        </authorList>
    </citation>
    <scope>NUCLEOTIDE SEQUENCE</scope>
    <source>
        <strain evidence="1">P2</strain>
    </source>
</reference>
<reference evidence="1" key="1">
    <citation type="submission" date="2019-10" db="EMBL/GenBank/DDBJ databases">
        <authorList>
            <consortium name="DOE Joint Genome Institute"/>
            <person name="Kuo A."/>
            <person name="Miyauchi S."/>
            <person name="Kiss E."/>
            <person name="Drula E."/>
            <person name="Kohler A."/>
            <person name="Sanchez-Garcia M."/>
            <person name="Andreopoulos B."/>
            <person name="Barry K.W."/>
            <person name="Bonito G."/>
            <person name="Buee M."/>
            <person name="Carver A."/>
            <person name="Chen C."/>
            <person name="Cichocki N."/>
            <person name="Clum A."/>
            <person name="Culley D."/>
            <person name="Crous P.W."/>
            <person name="Fauchery L."/>
            <person name="Girlanda M."/>
            <person name="Hayes R."/>
            <person name="Keri Z."/>
            <person name="Labutti K."/>
            <person name="Lipzen A."/>
            <person name="Lombard V."/>
            <person name="Magnuson J."/>
            <person name="Maillard F."/>
            <person name="Morin E."/>
            <person name="Murat C."/>
            <person name="Nolan M."/>
            <person name="Ohm R."/>
            <person name="Pangilinan J."/>
            <person name="Pereira M."/>
            <person name="Perotto S."/>
            <person name="Peter M."/>
            <person name="Riley R."/>
            <person name="Sitrit Y."/>
            <person name="Stielow B."/>
            <person name="Szollosi G."/>
            <person name="Zifcakova L."/>
            <person name="Stursova M."/>
            <person name="Spatafora J.W."/>
            <person name="Tedersoo L."/>
            <person name="Vaario L.-M."/>
            <person name="Yamada A."/>
            <person name="Yan M."/>
            <person name="Wang P."/>
            <person name="Xu J."/>
            <person name="Bruns T."/>
            <person name="Baldrian P."/>
            <person name="Vilgalys R."/>
            <person name="Henrissat B."/>
            <person name="Grigoriev I.V."/>
            <person name="Hibbett D."/>
            <person name="Nagy L.G."/>
            <person name="Martin F.M."/>
        </authorList>
    </citation>
    <scope>NUCLEOTIDE SEQUENCE</scope>
    <source>
        <strain evidence="1">P2</strain>
    </source>
</reference>
<name>A0ACB6ZD45_THEGA</name>
<accession>A0ACB6ZD45</accession>